<dbReference type="EMBL" id="ML208259">
    <property type="protein sequence ID" value="TFK77248.1"/>
    <property type="molecule type" value="Genomic_DNA"/>
</dbReference>
<reference evidence="1 2" key="1">
    <citation type="journal article" date="2019" name="Nat. Ecol. Evol.">
        <title>Megaphylogeny resolves global patterns of mushroom evolution.</title>
        <authorList>
            <person name="Varga T."/>
            <person name="Krizsan K."/>
            <person name="Foldi C."/>
            <person name="Dima B."/>
            <person name="Sanchez-Garcia M."/>
            <person name="Sanchez-Ramirez S."/>
            <person name="Szollosi G.J."/>
            <person name="Szarkandi J.G."/>
            <person name="Papp V."/>
            <person name="Albert L."/>
            <person name="Andreopoulos W."/>
            <person name="Angelini C."/>
            <person name="Antonin V."/>
            <person name="Barry K.W."/>
            <person name="Bougher N.L."/>
            <person name="Buchanan P."/>
            <person name="Buyck B."/>
            <person name="Bense V."/>
            <person name="Catcheside P."/>
            <person name="Chovatia M."/>
            <person name="Cooper J."/>
            <person name="Damon W."/>
            <person name="Desjardin D."/>
            <person name="Finy P."/>
            <person name="Geml J."/>
            <person name="Haridas S."/>
            <person name="Hughes K."/>
            <person name="Justo A."/>
            <person name="Karasinski D."/>
            <person name="Kautmanova I."/>
            <person name="Kiss B."/>
            <person name="Kocsube S."/>
            <person name="Kotiranta H."/>
            <person name="LaButti K.M."/>
            <person name="Lechner B.E."/>
            <person name="Liimatainen K."/>
            <person name="Lipzen A."/>
            <person name="Lukacs Z."/>
            <person name="Mihaltcheva S."/>
            <person name="Morgado L.N."/>
            <person name="Niskanen T."/>
            <person name="Noordeloos M.E."/>
            <person name="Ohm R.A."/>
            <person name="Ortiz-Santana B."/>
            <person name="Ovrebo C."/>
            <person name="Racz N."/>
            <person name="Riley R."/>
            <person name="Savchenko A."/>
            <person name="Shiryaev A."/>
            <person name="Soop K."/>
            <person name="Spirin V."/>
            <person name="Szebenyi C."/>
            <person name="Tomsovsky M."/>
            <person name="Tulloss R.E."/>
            <person name="Uehling J."/>
            <person name="Grigoriev I.V."/>
            <person name="Vagvolgyi C."/>
            <person name="Papp T."/>
            <person name="Martin F.M."/>
            <person name="Miettinen O."/>
            <person name="Hibbett D.S."/>
            <person name="Nagy L.G."/>
        </authorList>
    </citation>
    <scope>NUCLEOTIDE SEQUENCE [LARGE SCALE GENOMIC DNA]</scope>
    <source>
        <strain evidence="1 2">NL-1719</strain>
    </source>
</reference>
<proteinExistence type="predicted"/>
<evidence type="ECO:0000313" key="1">
    <source>
        <dbReference type="EMBL" id="TFK77248.1"/>
    </source>
</evidence>
<name>A0ACD3BGK3_9AGAR</name>
<gene>
    <name evidence="1" type="ORF">BDN72DRAFT_873617</name>
</gene>
<sequence length="1278" mass="138052">MHWPPLPLCVLLSLISSPLVQAAQLPLGPTPSWQAQTSTLVDALSADPDYTSVLLLLQRARLIPTINRLDGATFFAPTNDAIKKHSLANSLWASFLQDDPPFGGNDNVKEQLRQQLFYHLLNYTISELPSDSQPSTHLTLHFPREEPPPSQDPPPSPPWLPEPEGTLGGEPQRLRLASRNSNSYVGVDAFGKGGIKVVKERVEAGNGVVYGINGVLETPPDLATIVAKQKQLSYFSKIITPEIESLLGSSENLTLFLPVDTAWDELDPYERLYLESEFAADDLSRIVNMHAVVETGVKWADRLEDNSKLKTIHGTHLPISISDGKTTISGAELVRPDVYASNGVAHLVSSLLIPPGTLKLTPEKYLLALKCTKFVSMLHSVNLTHLINDSEATSTILALPDDVLSIYKDEELPKPGTPELKRLLEYHFLSGKWSTSKLETGMLLETELKEEGLDGGRQVVNVEVVSDDKKKPSEKSVRFGGTSIVGDPVEVDDTLVYFVSRPLAPPADPLQVALPFLDLSAFLAAVFSTSQADILRTTPRVTLLIPHNSAFTRLGLLVSAHLLSPNAQPDLEKVLLHHAIDDVEYASSLKSKAQRTFPTLEGSDIQVEHLSNGTVYASPSGGWERMKTQLYLQDHLTKTGVVHELSDILIPRSVNLTIGKLVKAAKGSTMATMVNKAGLDWVLDGSKPPEGDSFAGDKYDGVSWTLLCPPDDAFKEFNLTQLYADVDYLKAIVMQHLILTRSRPKDAIGPSSDPLNNNKPISLDPSITYATLRSPASSYGDVVFRRLEESTEAFVVGIKGARGTNGQTDWARVLAWGRTTTGGGNGGVIQIDRLLLPYQPSWWIEYGGPTIVGAIGVILICAFFYGVRIIWLRDTMEATYEPLGGFGRDDLDDDGFSPHTTSLDSERDVLYTFFSFNRKICSKISEPTYNGKSTSPIPSLERTMSLGRLALDIGSLIGCRVKTCESTATTGFYRSDEAAPTADSSRNSAAENVKSFVAGGFGGVSAVLVGHPFDLIKTRLQTAPPGTYTGAIDAVKKTVARDGITGLYRGMVPPLLGVTPIFAVSFWAYDTSKTLIYAVTPNRTSSSLSIGELAAAGFLSAVPTTLVTAPVERAKVLLQVQGQGGSQQQYKGVFDVIKHLYREGGLRSIYRGTGATLARDGPGSAAYFAAYEVTKKALTPAGASSSELNLGAIIVAGGTAGVAMWAIAIPPDVLKSRLQSAPTGTYSGIVDCARKTIAQDGLRALWKGFGPAMARAFPANAATFLGVEASRSLMNKFF</sequence>
<organism evidence="1 2">
    <name type="scientific">Pluteus cervinus</name>
    <dbReference type="NCBI Taxonomy" id="181527"/>
    <lineage>
        <taxon>Eukaryota</taxon>
        <taxon>Fungi</taxon>
        <taxon>Dikarya</taxon>
        <taxon>Basidiomycota</taxon>
        <taxon>Agaricomycotina</taxon>
        <taxon>Agaricomycetes</taxon>
        <taxon>Agaricomycetidae</taxon>
        <taxon>Agaricales</taxon>
        <taxon>Pluteineae</taxon>
        <taxon>Pluteaceae</taxon>
        <taxon>Pluteus</taxon>
    </lineage>
</organism>
<protein>
    <submittedName>
        <fullName evidence="1">Carnitine/acyl carnitine carrier</fullName>
    </submittedName>
</protein>
<evidence type="ECO:0000313" key="2">
    <source>
        <dbReference type="Proteomes" id="UP000308600"/>
    </source>
</evidence>
<keyword evidence="2" id="KW-1185">Reference proteome</keyword>
<accession>A0ACD3BGK3</accession>
<dbReference type="Proteomes" id="UP000308600">
    <property type="component" value="Unassembled WGS sequence"/>
</dbReference>